<name>A0A7X9RUU8_9BACT</name>
<keyword evidence="1" id="KW-0472">Membrane</keyword>
<evidence type="ECO:0000313" key="3">
    <source>
        <dbReference type="Proteomes" id="UP000576082"/>
    </source>
</evidence>
<keyword evidence="3" id="KW-1185">Reference proteome</keyword>
<proteinExistence type="predicted"/>
<dbReference type="Proteomes" id="UP000576082">
    <property type="component" value="Unassembled WGS sequence"/>
</dbReference>
<reference evidence="2 3" key="1">
    <citation type="submission" date="2020-04" db="EMBL/GenBank/DDBJ databases">
        <title>Flammeovirga sp. SR4, a novel species isolated from seawater.</title>
        <authorList>
            <person name="Wang X."/>
        </authorList>
    </citation>
    <scope>NUCLEOTIDE SEQUENCE [LARGE SCALE GENOMIC DNA]</scope>
    <source>
        <strain evidence="2 3">ATCC 23126</strain>
    </source>
</reference>
<keyword evidence="1" id="KW-1133">Transmembrane helix</keyword>
<keyword evidence="1" id="KW-0812">Transmembrane</keyword>
<organism evidence="2 3">
    <name type="scientific">Flammeovirga aprica JL-4</name>
    <dbReference type="NCBI Taxonomy" id="694437"/>
    <lineage>
        <taxon>Bacteria</taxon>
        <taxon>Pseudomonadati</taxon>
        <taxon>Bacteroidota</taxon>
        <taxon>Cytophagia</taxon>
        <taxon>Cytophagales</taxon>
        <taxon>Flammeovirgaceae</taxon>
        <taxon>Flammeovirga</taxon>
    </lineage>
</organism>
<comment type="caution">
    <text evidence="2">The sequence shown here is derived from an EMBL/GenBank/DDBJ whole genome shotgun (WGS) entry which is preliminary data.</text>
</comment>
<accession>A0A7X9RUU8</accession>
<evidence type="ECO:0000313" key="2">
    <source>
        <dbReference type="EMBL" id="NME69121.1"/>
    </source>
</evidence>
<protein>
    <submittedName>
        <fullName evidence="2">Uncharacterized protein</fullName>
    </submittedName>
</protein>
<sequence length="157" mass="18475">MKRINKRSFYYRYSLLQKSILMVPVISLVFLLVYPLSFDQAKLANFILFAFSGLSLMLVINKKNYLKWDLNEIEIKVKGTPKTTLKKDRIDEFSINGTTFIVKLYNGKEQVFDLKGLRSNELDLFCSTFKEAINESEKTEILFHNYNKMSLIYKDDQ</sequence>
<dbReference type="EMBL" id="JABANE010000035">
    <property type="protein sequence ID" value="NME69121.1"/>
    <property type="molecule type" value="Genomic_DNA"/>
</dbReference>
<dbReference type="RefSeq" id="WP_169657406.1">
    <property type="nucleotide sequence ID" value="NZ_JABANE010000035.1"/>
</dbReference>
<feature type="transmembrane region" description="Helical" evidence="1">
    <location>
        <begin position="20"/>
        <end position="37"/>
    </location>
</feature>
<dbReference type="AlphaFoldDB" id="A0A7X9RUU8"/>
<evidence type="ECO:0000256" key="1">
    <source>
        <dbReference type="SAM" id="Phobius"/>
    </source>
</evidence>
<feature type="transmembrane region" description="Helical" evidence="1">
    <location>
        <begin position="43"/>
        <end position="60"/>
    </location>
</feature>
<gene>
    <name evidence="2" type="ORF">HHU12_14190</name>
</gene>